<keyword evidence="3" id="KW-1185">Reference proteome</keyword>
<accession>A0A8J8P4Y4</accession>
<evidence type="ECO:0000313" key="2">
    <source>
        <dbReference type="EMBL" id="TNV85676.1"/>
    </source>
</evidence>
<reference evidence="2" key="1">
    <citation type="submission" date="2019-06" db="EMBL/GenBank/DDBJ databases">
        <authorList>
            <person name="Zheng W."/>
        </authorList>
    </citation>
    <scope>NUCLEOTIDE SEQUENCE</scope>
    <source>
        <strain evidence="2">QDHG01</strain>
    </source>
</reference>
<feature type="compositionally biased region" description="Low complexity" evidence="1">
    <location>
        <begin position="200"/>
        <end position="211"/>
    </location>
</feature>
<sequence length="484" mass="54900">MDNRREISLINESVQEPSSIIDESIHMFKRQLNDSADDQLSLVKFTDGEPSLRAFKLNGRSRQEAYRSIYQDFVNKSSSNCSTKSQQKMLHHIPFQSYENAVNQESDDGEVEEPVQQRIGPTMIERNKDLAEVASGYSDYKDEKQVAKSPLQGGGSFRQINASMNQFLRCSTSQGGNYQLNNAQLFKPLKPKLLEMSTIQSSSQQHSHNNSAILDPSNTSQGNVLEASQNNFHESTSTKEPCNMIMLSKRNVERYQKFLLKIKNARTHLVNQSQQHKNHITLKPLITQLKSSTRNDQSQEKDQQPMLHVLGIEHAVLKQPPTKRYQELDSARNTVIAGGVRQWQQRVRQQQAQTGLSMAVNKKVLPQTQSQKALVSEWQFSYNQDLQAVSTNPHKQYQKSQHSASQLSARQTGGFGGKLTHRAQTSTPPNMQIVVGHTMHKWDSTPALPKLNKQEPKKQQAVPSIRLHSLHTSEPGNRRYKIVL</sequence>
<dbReference type="EMBL" id="RRYP01001635">
    <property type="protein sequence ID" value="TNV85676.1"/>
    <property type="molecule type" value="Genomic_DNA"/>
</dbReference>
<protein>
    <submittedName>
        <fullName evidence="2">Uncharacterized protein</fullName>
    </submittedName>
</protein>
<comment type="caution">
    <text evidence="2">The sequence shown here is derived from an EMBL/GenBank/DDBJ whole genome shotgun (WGS) entry which is preliminary data.</text>
</comment>
<gene>
    <name evidence="2" type="ORF">FGO68_gene8940</name>
</gene>
<evidence type="ECO:0000313" key="3">
    <source>
        <dbReference type="Proteomes" id="UP000785679"/>
    </source>
</evidence>
<organism evidence="2 3">
    <name type="scientific">Halteria grandinella</name>
    <dbReference type="NCBI Taxonomy" id="5974"/>
    <lineage>
        <taxon>Eukaryota</taxon>
        <taxon>Sar</taxon>
        <taxon>Alveolata</taxon>
        <taxon>Ciliophora</taxon>
        <taxon>Intramacronucleata</taxon>
        <taxon>Spirotrichea</taxon>
        <taxon>Stichotrichia</taxon>
        <taxon>Sporadotrichida</taxon>
        <taxon>Halteriidae</taxon>
        <taxon>Halteria</taxon>
    </lineage>
</organism>
<evidence type="ECO:0000256" key="1">
    <source>
        <dbReference type="SAM" id="MobiDB-lite"/>
    </source>
</evidence>
<dbReference type="Proteomes" id="UP000785679">
    <property type="component" value="Unassembled WGS sequence"/>
</dbReference>
<feature type="region of interest" description="Disordered" evidence="1">
    <location>
        <begin position="200"/>
        <end position="223"/>
    </location>
</feature>
<proteinExistence type="predicted"/>
<dbReference type="AlphaFoldDB" id="A0A8J8P4Y4"/>
<name>A0A8J8P4Y4_HALGN</name>